<feature type="transmembrane region" description="Helical" evidence="1">
    <location>
        <begin position="212"/>
        <end position="228"/>
    </location>
</feature>
<dbReference type="InterPro" id="IPR010721">
    <property type="entry name" value="UstE-like"/>
</dbReference>
<keyword evidence="3" id="KW-1185">Reference proteome</keyword>
<evidence type="ECO:0000313" key="2">
    <source>
        <dbReference type="EMBL" id="TLD68305.1"/>
    </source>
</evidence>
<feature type="transmembrane region" description="Helical" evidence="1">
    <location>
        <begin position="6"/>
        <end position="28"/>
    </location>
</feature>
<dbReference type="GO" id="GO:0016020">
    <property type="term" value="C:membrane"/>
    <property type="evidence" value="ECO:0007669"/>
    <property type="project" value="TreeGrafter"/>
</dbReference>
<dbReference type="Gene3D" id="1.20.120.1630">
    <property type="match status" value="1"/>
</dbReference>
<dbReference type="RefSeq" id="WP_138088697.1">
    <property type="nucleotide sequence ID" value="NZ_VAUV01000027.1"/>
</dbReference>
<gene>
    <name evidence="2" type="ORF">FEM03_23150</name>
</gene>
<dbReference type="EMBL" id="VAUV01000027">
    <property type="protein sequence ID" value="TLD68305.1"/>
    <property type="molecule type" value="Genomic_DNA"/>
</dbReference>
<organism evidence="2 3">
    <name type="scientific">Phragmitibacter flavus</name>
    <dbReference type="NCBI Taxonomy" id="2576071"/>
    <lineage>
        <taxon>Bacteria</taxon>
        <taxon>Pseudomonadati</taxon>
        <taxon>Verrucomicrobiota</taxon>
        <taxon>Verrucomicrobiia</taxon>
        <taxon>Verrucomicrobiales</taxon>
        <taxon>Verrucomicrobiaceae</taxon>
        <taxon>Phragmitibacter</taxon>
    </lineage>
</organism>
<accession>A0A5R8K8M3</accession>
<dbReference type="Proteomes" id="UP000306196">
    <property type="component" value="Unassembled WGS sequence"/>
</dbReference>
<dbReference type="PROSITE" id="PS50244">
    <property type="entry name" value="S5A_REDUCTASE"/>
    <property type="match status" value="1"/>
</dbReference>
<evidence type="ECO:0000313" key="3">
    <source>
        <dbReference type="Proteomes" id="UP000306196"/>
    </source>
</evidence>
<comment type="caution">
    <text evidence="2">The sequence shown here is derived from an EMBL/GenBank/DDBJ whole genome shotgun (WGS) entry which is preliminary data.</text>
</comment>
<keyword evidence="1" id="KW-0472">Membrane</keyword>
<dbReference type="PANTHER" id="PTHR32251">
    <property type="entry name" value="3-OXO-5-ALPHA-STEROID 4-DEHYDROGENASE"/>
    <property type="match status" value="1"/>
</dbReference>
<keyword evidence="1" id="KW-1133">Transmembrane helix</keyword>
<reference evidence="2 3" key="1">
    <citation type="submission" date="2019-05" db="EMBL/GenBank/DDBJ databases">
        <title>Verrucobacter flavum gen. nov., sp. nov. a new member of the family Verrucomicrobiaceae.</title>
        <authorList>
            <person name="Szuroczki S."/>
            <person name="Abbaszade G."/>
            <person name="Szabo A."/>
            <person name="Felfoldi T."/>
            <person name="Schumann P."/>
            <person name="Boka K."/>
            <person name="Keki Z."/>
            <person name="Toumi M."/>
            <person name="Toth E."/>
        </authorList>
    </citation>
    <scope>NUCLEOTIDE SEQUENCE [LARGE SCALE GENOMIC DNA]</scope>
    <source>
        <strain evidence="2 3">MG-N-17</strain>
    </source>
</reference>
<name>A0A5R8K8M3_9BACT</name>
<sequence length="269" mass="30612">MAADYHFWQLLGLGALMAFGLFALTWLVSLKLNNFSFVDAMWAYSLPLVVVIYVWLGAGNSSRRGMAMVMAGVWGLRLGSYLLIRISKHHPHEDVRYEVLRQKWKGNLAGKFFIFFEAQALLLVLLSVPLLLACLNGSPSIHWIEWVGFGVWLSGIVGEAMSDAQMGRFKSNPANKGKVCQEGLWKWSRHPNYFFEFVTWVGFWLFSCGSPWGWVTIFAPALILYFLLRVTGIPLTEKCSVESKGEAYREYQRTTSAFIPWPRKSKASH</sequence>
<proteinExistence type="predicted"/>
<dbReference type="Pfam" id="PF06966">
    <property type="entry name" value="DUF1295"/>
    <property type="match status" value="1"/>
</dbReference>
<keyword evidence="1" id="KW-0812">Transmembrane</keyword>
<feature type="transmembrane region" description="Helical" evidence="1">
    <location>
        <begin position="108"/>
        <end position="131"/>
    </location>
</feature>
<evidence type="ECO:0000256" key="1">
    <source>
        <dbReference type="SAM" id="Phobius"/>
    </source>
</evidence>
<dbReference type="PANTHER" id="PTHR32251:SF17">
    <property type="entry name" value="STEROID 5-ALPHA REDUCTASE C-TERMINAL DOMAIN-CONTAINING PROTEIN"/>
    <property type="match status" value="1"/>
</dbReference>
<dbReference type="AlphaFoldDB" id="A0A5R8K8M3"/>
<feature type="transmembrane region" description="Helical" evidence="1">
    <location>
        <begin position="35"/>
        <end position="56"/>
    </location>
</feature>
<dbReference type="OrthoDB" id="9779233at2"/>
<protein>
    <submittedName>
        <fullName evidence="2">DUF1295 domain-containing protein</fullName>
    </submittedName>
</protein>